<organism evidence="2">
    <name type="scientific">Spodoptera frugiperda</name>
    <name type="common">Fall armyworm</name>
    <dbReference type="NCBI Taxonomy" id="7108"/>
    <lineage>
        <taxon>Eukaryota</taxon>
        <taxon>Metazoa</taxon>
        <taxon>Ecdysozoa</taxon>
        <taxon>Arthropoda</taxon>
        <taxon>Hexapoda</taxon>
        <taxon>Insecta</taxon>
        <taxon>Pterygota</taxon>
        <taxon>Neoptera</taxon>
        <taxon>Endopterygota</taxon>
        <taxon>Lepidoptera</taxon>
        <taxon>Glossata</taxon>
        <taxon>Ditrysia</taxon>
        <taxon>Noctuoidea</taxon>
        <taxon>Noctuidae</taxon>
        <taxon>Amphipyrinae</taxon>
        <taxon>Spodoptera</taxon>
    </lineage>
</organism>
<gene>
    <name evidence="2" type="ORF">SFRICE_027402</name>
</gene>
<dbReference type="AlphaFoldDB" id="A0A2H1WTU9"/>
<evidence type="ECO:0000256" key="1">
    <source>
        <dbReference type="SAM" id="SignalP"/>
    </source>
</evidence>
<evidence type="ECO:0000313" key="2">
    <source>
        <dbReference type="EMBL" id="SOQ56499.1"/>
    </source>
</evidence>
<name>A0A2H1WTU9_SPOFR</name>
<accession>A0A2H1WTU9</accession>
<feature type="signal peptide" evidence="1">
    <location>
        <begin position="1"/>
        <end position="17"/>
    </location>
</feature>
<sequence length="172" mass="19940">MFRCCRLLLCGLRACTASDKNLLLRRLDVYTKLVTSPPQSDYDIILATTTNASFTTETLGGKSSNDYSRLGHGERECQSRIAQKTTPFLLLFFELEPRIRSATYSFKNSPPSSLNFGSHILDYMLLLKIARTMFYHNPDWQAGCRSQYKEYYIRMLVLLRKNLNLTLYLNRK</sequence>
<protein>
    <submittedName>
        <fullName evidence="2">SFRICE_027402</fullName>
    </submittedName>
</protein>
<keyword evidence="1" id="KW-0732">Signal</keyword>
<reference evidence="2" key="1">
    <citation type="submission" date="2016-07" db="EMBL/GenBank/DDBJ databases">
        <authorList>
            <person name="Bretaudeau A."/>
        </authorList>
    </citation>
    <scope>NUCLEOTIDE SEQUENCE</scope>
    <source>
        <strain evidence="2">Rice</strain>
        <tissue evidence="2">Whole body</tissue>
    </source>
</reference>
<dbReference type="EMBL" id="ODYU01011020">
    <property type="protein sequence ID" value="SOQ56499.1"/>
    <property type="molecule type" value="Genomic_DNA"/>
</dbReference>
<feature type="chain" id="PRO_5013547396" evidence="1">
    <location>
        <begin position="18"/>
        <end position="172"/>
    </location>
</feature>
<proteinExistence type="predicted"/>